<accession>A0A2S7UT45</accession>
<keyword evidence="2" id="KW-0472">Membrane</keyword>
<gene>
    <name evidence="3" type="ORF">BTO11_01405</name>
</gene>
<evidence type="ECO:0000256" key="2">
    <source>
        <dbReference type="SAM" id="Phobius"/>
    </source>
</evidence>
<evidence type="ECO:0000313" key="3">
    <source>
        <dbReference type="EMBL" id="PQJ52440.1"/>
    </source>
</evidence>
<evidence type="ECO:0000256" key="1">
    <source>
        <dbReference type="SAM" id="Coils"/>
    </source>
</evidence>
<feature type="transmembrane region" description="Helical" evidence="2">
    <location>
        <begin position="6"/>
        <end position="24"/>
    </location>
</feature>
<dbReference type="AlphaFoldDB" id="A0A2S7UT45"/>
<protein>
    <submittedName>
        <fullName evidence="3">Uncharacterized protein</fullName>
    </submittedName>
</protein>
<sequence>MNQKKLIYSIFLIFILSLTLFYFYSIAINKPLKTNLDSETSTLALVNLDGEKLNEAYLEEKKVIISQNTPKPISNTNKKRNSDHEQELLQQEKIYPTNQQIIEFQKEFDRKNDEAYGYFMKIRDFAEAFESDEYDSEWSSRMINDINDTILFDIENGSNRFSAIAVDELECRGTLCKIDFQNVSDDLADWETQKRELRNALMRLGSTNNEGTRAIKTHWLDNGKIRYYISKGIND</sequence>
<keyword evidence="2" id="KW-1133">Transmembrane helix</keyword>
<keyword evidence="2" id="KW-0812">Transmembrane</keyword>
<proteinExistence type="predicted"/>
<comment type="caution">
    <text evidence="3">The sequence shown here is derived from an EMBL/GenBank/DDBJ whole genome shotgun (WGS) entry which is preliminary data.</text>
</comment>
<dbReference type="Proteomes" id="UP000239007">
    <property type="component" value="Unassembled WGS sequence"/>
</dbReference>
<keyword evidence="4" id="KW-1185">Reference proteome</keyword>
<dbReference type="RefSeq" id="WP_105050901.1">
    <property type="nucleotide sequence ID" value="NZ_BMYG01000005.1"/>
</dbReference>
<organism evidence="3 4">
    <name type="scientific">Psychrosphaera saromensis</name>
    <dbReference type="NCBI Taxonomy" id="716813"/>
    <lineage>
        <taxon>Bacteria</taxon>
        <taxon>Pseudomonadati</taxon>
        <taxon>Pseudomonadota</taxon>
        <taxon>Gammaproteobacteria</taxon>
        <taxon>Alteromonadales</taxon>
        <taxon>Pseudoalteromonadaceae</taxon>
        <taxon>Psychrosphaera</taxon>
    </lineage>
</organism>
<evidence type="ECO:0000313" key="4">
    <source>
        <dbReference type="Proteomes" id="UP000239007"/>
    </source>
</evidence>
<name>A0A2S7UT45_9GAMM</name>
<reference evidence="3 4" key="1">
    <citation type="submission" date="2016-12" db="EMBL/GenBank/DDBJ databases">
        <title>Diversity of luminous bacteria.</title>
        <authorList>
            <person name="Yoshizawa S."/>
            <person name="Kogure K."/>
        </authorList>
    </citation>
    <scope>NUCLEOTIDE SEQUENCE [LARGE SCALE GENOMIC DNA]</scope>
    <source>
        <strain evidence="3 4">SA4-48</strain>
    </source>
</reference>
<dbReference type="EMBL" id="MSCH01000003">
    <property type="protein sequence ID" value="PQJ52440.1"/>
    <property type="molecule type" value="Genomic_DNA"/>
</dbReference>
<feature type="coiled-coil region" evidence="1">
    <location>
        <begin position="180"/>
        <end position="207"/>
    </location>
</feature>
<keyword evidence="1" id="KW-0175">Coiled coil</keyword>